<comment type="caution">
    <text evidence="1">The sequence shown here is derived from an EMBL/GenBank/DDBJ whole genome shotgun (WGS) entry which is preliminary data.</text>
</comment>
<reference evidence="1 2" key="1">
    <citation type="submission" date="2019-07" db="EMBL/GenBank/DDBJ databases">
        <title>Draft genome assembly of a fouling barnacle, Amphibalanus amphitrite (Darwin, 1854): The first reference genome for Thecostraca.</title>
        <authorList>
            <person name="Kim W."/>
        </authorList>
    </citation>
    <scope>NUCLEOTIDE SEQUENCE [LARGE SCALE GENOMIC DNA]</scope>
    <source>
        <strain evidence="1">SNU_AA5</strain>
        <tissue evidence="1">Soma without cirri and trophi</tissue>
    </source>
</reference>
<sequence>MSFSPGPPGYVNRASDWDRPQERVLHLRLDESSSLTFSITVPNPPRPEEDYQEYVPQCVGYGQPVPFVQPGMDPGPWVMPQTGVPPMQSGYYPSPGWTYNTYNYNYNYWGRPAFA</sequence>
<proteinExistence type="predicted"/>
<dbReference type="Proteomes" id="UP000440578">
    <property type="component" value="Unassembled WGS sequence"/>
</dbReference>
<organism evidence="1 2">
    <name type="scientific">Amphibalanus amphitrite</name>
    <name type="common">Striped barnacle</name>
    <name type="synonym">Balanus amphitrite</name>
    <dbReference type="NCBI Taxonomy" id="1232801"/>
    <lineage>
        <taxon>Eukaryota</taxon>
        <taxon>Metazoa</taxon>
        <taxon>Ecdysozoa</taxon>
        <taxon>Arthropoda</taxon>
        <taxon>Crustacea</taxon>
        <taxon>Multicrustacea</taxon>
        <taxon>Cirripedia</taxon>
        <taxon>Thoracica</taxon>
        <taxon>Thoracicalcarea</taxon>
        <taxon>Balanomorpha</taxon>
        <taxon>Balanoidea</taxon>
        <taxon>Balanidae</taxon>
        <taxon>Amphibalaninae</taxon>
        <taxon>Amphibalanus</taxon>
    </lineage>
</organism>
<accession>A0A6A4W2X1</accession>
<name>A0A6A4W2X1_AMPAM</name>
<dbReference type="AlphaFoldDB" id="A0A6A4W2X1"/>
<keyword evidence="2" id="KW-1185">Reference proteome</keyword>
<dbReference type="EMBL" id="VIIS01001580">
    <property type="protein sequence ID" value="KAF0296141.1"/>
    <property type="molecule type" value="Genomic_DNA"/>
</dbReference>
<protein>
    <submittedName>
        <fullName evidence="1">Uncharacterized protein</fullName>
    </submittedName>
</protein>
<evidence type="ECO:0000313" key="1">
    <source>
        <dbReference type="EMBL" id="KAF0296141.1"/>
    </source>
</evidence>
<gene>
    <name evidence="1" type="ORF">FJT64_006384</name>
</gene>
<evidence type="ECO:0000313" key="2">
    <source>
        <dbReference type="Proteomes" id="UP000440578"/>
    </source>
</evidence>